<gene>
    <name evidence="3" type="ORF">CTAYLR_008010</name>
</gene>
<evidence type="ECO:0000256" key="1">
    <source>
        <dbReference type="SAM" id="Coils"/>
    </source>
</evidence>
<dbReference type="InterPro" id="IPR011990">
    <property type="entry name" value="TPR-like_helical_dom_sf"/>
</dbReference>
<keyword evidence="4" id="KW-1185">Reference proteome</keyword>
<sequence>MIEAKVMLDASGLAGVLEEFRVALAQQQASIERHESALLTFERKTSSEVGELREKLEARQEVVGSERRRLEAKIASAVEGVRQIRIEWTFHRAATKINEWSRTRSRRVKGRRFERWREVARLESARERRRQGVVRQVVARLSHRQTALAMDRWRPECRRRLGLARIFESLVSRRSRAFRHWWEAAIMVPLEEANAEHDAAAAVCEAATRPYATAVAAAANRGCLERPPRVLDRQARRNVSDESSAFDARVFALLHSFRDSARRDLETYVDRAVASSGDSARRNLETYVDRAVATERERSRRESEEAINHRVEEEARAEDFFSEVASKIESATSRETRDAETRCLEGSRRDIEALEERVDEKVAAAAAADDASATALARALSSHSTRRASRAVGLASDVRVLGDAMRNQLEDIRDRIDAAPPRPDPARVAETVSGAYEGRPGREREARPARRVAPRNPRGDLREGARAARGSESKPRTARAPRDDRATECGVDAVAERRSEIVAAFIADLRAACVAQRPHAGALRLEARVRVCKRFATIVDAALSVYDQVVSDAKTLLGRVPVRVACNRPLPTKHRFFFESTFEALRAAEGPPPPARPTSPGIWPGAFLEKMEKGNAAAQAGDFESAIRHFRTVPESPQALESAAQCLIMVGDDQGAVEAARQAVELAPEWGPGWVTLGRAALNLRHFGDAVSCLRRGAALGGGEEEEEEETDDLETATLLARKASEKIASVGGVAVRLQEWRDVETTGAVIWECGVVLAHFLRKEEVAGRRVVDLGSGCGVVGLAAAALGARAVCTDQRDVVEGVLRANVERSGLSAVAKVFDWTDPYFFFREEEEEEKFPVVVAADVVYRDSSARPFVEALAHVLHPQGTAYLAHKRRRPHVDAALLDALDDAFLVRRCST</sequence>
<dbReference type="AlphaFoldDB" id="A0AAD7UBQ8"/>
<accession>A0AAD7UBQ8</accession>
<feature type="region of interest" description="Disordered" evidence="2">
    <location>
        <begin position="412"/>
        <end position="486"/>
    </location>
</feature>
<dbReference type="SUPFAM" id="SSF53335">
    <property type="entry name" value="S-adenosyl-L-methionine-dependent methyltransferases"/>
    <property type="match status" value="1"/>
</dbReference>
<comment type="caution">
    <text evidence="3">The sequence shown here is derived from an EMBL/GenBank/DDBJ whole genome shotgun (WGS) entry which is preliminary data.</text>
</comment>
<name>A0AAD7UBQ8_9STRA</name>
<evidence type="ECO:0000313" key="4">
    <source>
        <dbReference type="Proteomes" id="UP001230188"/>
    </source>
</evidence>
<reference evidence="3" key="1">
    <citation type="submission" date="2023-01" db="EMBL/GenBank/DDBJ databases">
        <title>Metagenome sequencing of chrysophaentin producing Chrysophaeum taylorii.</title>
        <authorList>
            <person name="Davison J."/>
            <person name="Bewley C."/>
        </authorList>
    </citation>
    <scope>NUCLEOTIDE SEQUENCE</scope>
    <source>
        <strain evidence="3">NIES-1699</strain>
    </source>
</reference>
<dbReference type="PANTHER" id="PTHR14614">
    <property type="entry name" value="HEPATOCELLULAR CARCINOMA-ASSOCIATED ANTIGEN"/>
    <property type="match status" value="1"/>
</dbReference>
<keyword evidence="1" id="KW-0175">Coiled coil</keyword>
<dbReference type="Pfam" id="PF10294">
    <property type="entry name" value="Methyltransf_16"/>
    <property type="match status" value="1"/>
</dbReference>
<dbReference type="SUPFAM" id="SSF48452">
    <property type="entry name" value="TPR-like"/>
    <property type="match status" value="1"/>
</dbReference>
<feature type="compositionally biased region" description="Low complexity" evidence="2">
    <location>
        <begin position="426"/>
        <end position="438"/>
    </location>
</feature>
<dbReference type="InterPro" id="IPR019410">
    <property type="entry name" value="Methyltransf_16"/>
</dbReference>
<dbReference type="EMBL" id="JAQMWT010000424">
    <property type="protein sequence ID" value="KAJ8601524.1"/>
    <property type="molecule type" value="Genomic_DNA"/>
</dbReference>
<dbReference type="Gene3D" id="1.25.40.10">
    <property type="entry name" value="Tetratricopeptide repeat domain"/>
    <property type="match status" value="1"/>
</dbReference>
<feature type="compositionally biased region" description="Basic and acidic residues" evidence="2">
    <location>
        <begin position="439"/>
        <end position="448"/>
    </location>
</feature>
<proteinExistence type="predicted"/>
<feature type="coiled-coil region" evidence="1">
    <location>
        <begin position="17"/>
        <end position="73"/>
    </location>
</feature>
<dbReference type="Gene3D" id="3.40.50.150">
    <property type="entry name" value="Vaccinia Virus protein VP39"/>
    <property type="match status" value="1"/>
</dbReference>
<feature type="compositionally biased region" description="Basic and acidic residues" evidence="2">
    <location>
        <begin position="457"/>
        <end position="486"/>
    </location>
</feature>
<evidence type="ECO:0000256" key="2">
    <source>
        <dbReference type="SAM" id="MobiDB-lite"/>
    </source>
</evidence>
<feature type="coiled-coil region" evidence="1">
    <location>
        <begin position="344"/>
        <end position="371"/>
    </location>
</feature>
<dbReference type="Proteomes" id="UP001230188">
    <property type="component" value="Unassembled WGS sequence"/>
</dbReference>
<evidence type="ECO:0000313" key="3">
    <source>
        <dbReference type="EMBL" id="KAJ8601524.1"/>
    </source>
</evidence>
<protein>
    <submittedName>
        <fullName evidence="3">Uncharacterized protein</fullName>
    </submittedName>
</protein>
<organism evidence="3 4">
    <name type="scientific">Chrysophaeum taylorii</name>
    <dbReference type="NCBI Taxonomy" id="2483200"/>
    <lineage>
        <taxon>Eukaryota</taxon>
        <taxon>Sar</taxon>
        <taxon>Stramenopiles</taxon>
        <taxon>Ochrophyta</taxon>
        <taxon>Pelagophyceae</taxon>
        <taxon>Pelagomonadales</taxon>
        <taxon>Pelagomonadaceae</taxon>
        <taxon>Chrysophaeum</taxon>
    </lineage>
</organism>
<dbReference type="InterPro" id="IPR029063">
    <property type="entry name" value="SAM-dependent_MTases_sf"/>
</dbReference>